<dbReference type="EMBL" id="JAHDYR010000009">
    <property type="protein sequence ID" value="KAG9395652.1"/>
    <property type="molecule type" value="Genomic_DNA"/>
</dbReference>
<dbReference type="GO" id="GO:0007264">
    <property type="term" value="P:small GTPase-mediated signal transduction"/>
    <property type="evidence" value="ECO:0007669"/>
    <property type="project" value="InterPro"/>
</dbReference>
<organism evidence="4 5">
    <name type="scientific">Carpediemonas membranifera</name>
    <dbReference type="NCBI Taxonomy" id="201153"/>
    <lineage>
        <taxon>Eukaryota</taxon>
        <taxon>Metamonada</taxon>
        <taxon>Carpediemonas-like organisms</taxon>
        <taxon>Carpediemonas</taxon>
    </lineage>
</organism>
<dbReference type="Pfam" id="PF23554">
    <property type="entry name" value="TPR_DOCK"/>
    <property type="match status" value="1"/>
</dbReference>
<dbReference type="InterPro" id="IPR026791">
    <property type="entry name" value="DOCK"/>
</dbReference>
<dbReference type="GO" id="GO:0031267">
    <property type="term" value="F:small GTPase binding"/>
    <property type="evidence" value="ECO:0007669"/>
    <property type="project" value="TreeGrafter"/>
</dbReference>
<comment type="caution">
    <text evidence="4">The sequence shown here is derived from an EMBL/GenBank/DDBJ whole genome shotgun (WGS) entry which is preliminary data.</text>
</comment>
<feature type="domain" description="DOCKER" evidence="3">
    <location>
        <begin position="1028"/>
        <end position="1538"/>
    </location>
</feature>
<dbReference type="Proteomes" id="UP000717585">
    <property type="component" value="Unassembled WGS sequence"/>
</dbReference>
<dbReference type="PANTHER" id="PTHR45653:SF10">
    <property type="entry name" value="MYOBLAST CITY, ISOFORM B"/>
    <property type="match status" value="1"/>
</dbReference>
<evidence type="ECO:0000259" key="3">
    <source>
        <dbReference type="PROSITE" id="PS51651"/>
    </source>
</evidence>
<feature type="region of interest" description="Disordered" evidence="2">
    <location>
        <begin position="1219"/>
        <end position="1241"/>
    </location>
</feature>
<protein>
    <submittedName>
        <fullName evidence="4">Dedicator of cytokinesis</fullName>
    </submittedName>
</protein>
<dbReference type="Pfam" id="PF20421">
    <property type="entry name" value="DHR-2_Lobe_C"/>
    <property type="match status" value="1"/>
</dbReference>
<evidence type="ECO:0000313" key="5">
    <source>
        <dbReference type="Proteomes" id="UP000717585"/>
    </source>
</evidence>
<dbReference type="InterPro" id="IPR046773">
    <property type="entry name" value="DOCKER_Lobe_C"/>
</dbReference>
<dbReference type="PROSITE" id="PS51651">
    <property type="entry name" value="DOCKER"/>
    <property type="match status" value="1"/>
</dbReference>
<name>A0A8J6BE93_9EUKA</name>
<dbReference type="InterPro" id="IPR043162">
    <property type="entry name" value="DOCK_C_lobe_C"/>
</dbReference>
<evidence type="ECO:0000256" key="1">
    <source>
        <dbReference type="PROSITE-ProRule" id="PRU00984"/>
    </source>
</evidence>
<dbReference type="Gene3D" id="1.20.58.740">
    <property type="match status" value="1"/>
</dbReference>
<evidence type="ECO:0000256" key="2">
    <source>
        <dbReference type="SAM" id="MobiDB-lite"/>
    </source>
</evidence>
<dbReference type="GO" id="GO:0005085">
    <property type="term" value="F:guanyl-nucleotide exchange factor activity"/>
    <property type="evidence" value="ECO:0007669"/>
    <property type="project" value="InterPro"/>
</dbReference>
<comment type="similarity">
    <text evidence="1">Belongs to the DOCK family.</text>
</comment>
<feature type="region of interest" description="Disordered" evidence="2">
    <location>
        <begin position="401"/>
        <end position="438"/>
    </location>
</feature>
<dbReference type="InterPro" id="IPR027357">
    <property type="entry name" value="DOCKER_dom"/>
</dbReference>
<accession>A0A8J6BE93</accession>
<keyword evidence="5" id="KW-1185">Reference proteome</keyword>
<evidence type="ECO:0000313" key="4">
    <source>
        <dbReference type="EMBL" id="KAG9395652.1"/>
    </source>
</evidence>
<feature type="compositionally biased region" description="Basic and acidic residues" evidence="2">
    <location>
        <begin position="412"/>
        <end position="423"/>
    </location>
</feature>
<sequence>MLEQLSWEHNLPIIPRLGGFLFSSGSLEVNTTAFFRLYQLLVFQRFLSEHQNLSRLFDGVSVMDLRWEVLYDEYKRARTSTGAVDQQELATSSMRVTTEGGSASITELRRLDTSAVSTFAIVTTLWSANLDCPVTEPAVLEFEATPTVDEEAGEATVTVPQLSVLFADLHQGILESGLMLHSTLKVQVDHPGIPRTFVSIAQPVVTSLDPVTGKTGKSVVTAKVVSQSIIYDIELRLTKFLVQNPRAIFDTIVARPTRLPEMVEPGSVRSEIYYRVLSPGKKSKHVRMAAVRLVDSVTNQVIPDQLATGRSPSPSFTPTLTNWAICPDYDDFKSYAVIEAGSSDIVTIESVEDSYTGPGVPSLHVVLFDLDPHSKKVSNHSVAVMPLRDIVNGRPGPFSSSGLRQLVTGKPGKGDDHLEDIDSCRVLPPPPPEGKGSKTVDVEFLVTSTEVTENTQLFNLIQLAPSAESGMMVSYLGMFDIHVDLKDLVKFQTQIFNCLFALLCDHANDSDPKLQHRIFASIVATLDKIIEKSRNAGYKSLLYSYIDNTFHFPLAWRVLLPRLISLFAQLDSPDEVPDMALAMKQLDEYKPLASLILPLIRFVVASFQTSLMTSEDPGKDRRLFKAQAQELLEAVCYLMANGQMHPAVSLTVKPLLARSFASVYNLLVDELDSTVLAQVGTLFIDRTNAFLNAATGKQNVVRDEKLYFLNQLIKSPAFRSDDTQHHLSEAGTVLHQNVITEVQGALGLEAAYQPRAWKLVAEMFRSTPRACTSNLMGFLPIIVGELDRLLLDAPAPLAVGVTYTLSEPKVVDPVRLQEIGLANPALSDTVTMWVQLASTKSPRDLSSAFLTAMHGLVDVPSFVRRILSSRPYPAHWAGLWAMLVRVSVALLRSSKDLDAWLTLLHAPCLDPTIAPALSLELEASSGRGLSYFIIIASQAVNEIIKSRDSILDLIPSILPLFLTPATRPIVPETYTHALRTVDSQALMVTTLAAVGELYTAYGAKARDFETSFVSELEAAVDPGHSQFLGNVGRIVTMLSALGRLGTSEAQADDRADALVFLMRYLEHSPDFNSLYVAFCGMLVDLHVDLGNNVEQARALQLQIKHLDPTSAETLTLMLKTADLLAADTYYEEACNVVHDVQAKILPSSRPPYRPPTIPVPKPHEIIIPYLTRSSEWLGMVHGNRLYPDFIRVAVWGRIADAGKQFIYRMKRGEGIGETTSRLQTSYPGASTKDRRGAPKEEWLDDPHGILQLVKVAPSCRRDMASLNVDPAEWSVVVPEGDRFSLNGQPIESVPVSPDEWDRLMVQAGRELDLDEVDPDQRPALRANPPGGVVVLAGERQDVASGFKLRVTPPRKPTDRELCKYLHKVFSFYMIAPTDTLPSYRRRVPVSRVYEYIAGPVQVATIDLGTNTRHTTEAAQHADELGDARSGGKVDAGSIGPLTQKLNGSVMAFVNGGPMLYSKAFFCRLWVDEMSRPEDLPLLASFDAVLTDFLDATRYGLDVHRRRIEPVLEDLQMNLDSHYIQMRAELRRVRRAFVETHFGIPDLDAVKEKMRAHIEKDEADIRELHAAFVPICHRWNSRFGADDPCRQPLLELEALLTVE</sequence>
<reference evidence="4" key="1">
    <citation type="submission" date="2021-05" db="EMBL/GenBank/DDBJ databases">
        <title>A free-living protist that lacks canonical eukaryotic 1 DNA replication and segregation systems.</title>
        <authorList>
            <person name="Salas-Leiva D.E."/>
            <person name="Tromer E.C."/>
            <person name="Curtis B.A."/>
            <person name="Jerlstrom-Hultqvist J."/>
            <person name="Kolisko M."/>
            <person name="Yi Z."/>
            <person name="Salas-Leiva J.S."/>
            <person name="Gallot-Lavallee L."/>
            <person name="Kops G.J.P.L."/>
            <person name="Archibald J.M."/>
            <person name="Simpson A.G.B."/>
            <person name="Roger A.J."/>
        </authorList>
    </citation>
    <scope>NUCLEOTIDE SEQUENCE</scope>
    <source>
        <strain evidence="4">BICM</strain>
    </source>
</reference>
<feature type="compositionally biased region" description="Polar residues" evidence="2">
    <location>
        <begin position="1219"/>
        <end position="1228"/>
    </location>
</feature>
<proteinExistence type="inferred from homology"/>
<gene>
    <name evidence="4" type="ORF">J8273_2856</name>
</gene>
<dbReference type="PANTHER" id="PTHR45653">
    <property type="entry name" value="DEDICATOR OF CYTOKINESIS"/>
    <property type="match status" value="1"/>
</dbReference>
<feature type="compositionally biased region" description="Basic and acidic residues" evidence="2">
    <location>
        <begin position="1231"/>
        <end position="1241"/>
    </location>
</feature>
<dbReference type="GO" id="GO:0005737">
    <property type="term" value="C:cytoplasm"/>
    <property type="evidence" value="ECO:0007669"/>
    <property type="project" value="TreeGrafter"/>
</dbReference>
<dbReference type="OrthoDB" id="18896at2759"/>
<dbReference type="InterPro" id="IPR056372">
    <property type="entry name" value="TPR_DOCK"/>
</dbReference>
<dbReference type="GO" id="GO:0005886">
    <property type="term" value="C:plasma membrane"/>
    <property type="evidence" value="ECO:0007669"/>
    <property type="project" value="TreeGrafter"/>
</dbReference>